<dbReference type="Proteomes" id="UP000241394">
    <property type="component" value="Chromosome LG21"/>
</dbReference>
<feature type="compositionally biased region" description="Basic and acidic residues" evidence="1">
    <location>
        <begin position="258"/>
        <end position="289"/>
    </location>
</feature>
<reference evidence="3" key="2">
    <citation type="journal article" date="2018" name="BMC Genomics">
        <title>A manually annotated Actinidia chinensis var. chinensis (kiwifruit) genome highlights the challenges associated with draft genomes and gene prediction in plants.</title>
        <authorList>
            <person name="Pilkington S.M."/>
            <person name="Crowhurst R."/>
            <person name="Hilario E."/>
            <person name="Nardozza S."/>
            <person name="Fraser L."/>
            <person name="Peng Y."/>
            <person name="Gunaseelan K."/>
            <person name="Simpson R."/>
            <person name="Tahir J."/>
            <person name="Deroles S.C."/>
            <person name="Templeton K."/>
            <person name="Luo Z."/>
            <person name="Davy M."/>
            <person name="Cheng C."/>
            <person name="McNeilage M."/>
            <person name="Scaglione D."/>
            <person name="Liu Y."/>
            <person name="Zhang Q."/>
            <person name="Datson P."/>
            <person name="De Silva N."/>
            <person name="Gardiner S.E."/>
            <person name="Bassett H."/>
            <person name="Chagne D."/>
            <person name="McCallum J."/>
            <person name="Dzierzon H."/>
            <person name="Deng C."/>
            <person name="Wang Y.Y."/>
            <person name="Barron L."/>
            <person name="Manako K."/>
            <person name="Bowen J."/>
            <person name="Foster T.M."/>
            <person name="Erridge Z.A."/>
            <person name="Tiffin H."/>
            <person name="Waite C.N."/>
            <person name="Davies K.M."/>
            <person name="Grierson E.P."/>
            <person name="Laing W.A."/>
            <person name="Kirk R."/>
            <person name="Chen X."/>
            <person name="Wood M."/>
            <person name="Montefiori M."/>
            <person name="Brummell D.A."/>
            <person name="Schwinn K.E."/>
            <person name="Catanach A."/>
            <person name="Fullerton C."/>
            <person name="Li D."/>
            <person name="Meiyalaghan S."/>
            <person name="Nieuwenhuizen N."/>
            <person name="Read N."/>
            <person name="Prakash R."/>
            <person name="Hunter D."/>
            <person name="Zhang H."/>
            <person name="McKenzie M."/>
            <person name="Knabel M."/>
            <person name="Harris A."/>
            <person name="Allan A.C."/>
            <person name="Gleave A."/>
            <person name="Chen A."/>
            <person name="Janssen B.J."/>
            <person name="Plunkett B."/>
            <person name="Ampomah-Dwamena C."/>
            <person name="Voogd C."/>
            <person name="Leif D."/>
            <person name="Lafferty D."/>
            <person name="Souleyre E.J.F."/>
            <person name="Varkonyi-Gasic E."/>
            <person name="Gambi F."/>
            <person name="Hanley J."/>
            <person name="Yao J.L."/>
            <person name="Cheung J."/>
            <person name="David K.M."/>
            <person name="Warren B."/>
            <person name="Marsh K."/>
            <person name="Snowden K.C."/>
            <person name="Lin-Wang K."/>
            <person name="Brian L."/>
            <person name="Martinez-Sanchez M."/>
            <person name="Wang M."/>
            <person name="Ileperuma N."/>
            <person name="Macnee N."/>
            <person name="Campin R."/>
            <person name="McAtee P."/>
            <person name="Drummond R.S.M."/>
            <person name="Espley R.V."/>
            <person name="Ireland H.S."/>
            <person name="Wu R."/>
            <person name="Atkinson R.G."/>
            <person name="Karunairetnam S."/>
            <person name="Bulley S."/>
            <person name="Chunkath S."/>
            <person name="Hanley Z."/>
            <person name="Storey R."/>
            <person name="Thrimawithana A.H."/>
            <person name="Thomson S."/>
            <person name="David C."/>
            <person name="Testolin R."/>
            <person name="Huang H."/>
            <person name="Hellens R.P."/>
            <person name="Schaffer R.J."/>
        </authorList>
    </citation>
    <scope>NUCLEOTIDE SEQUENCE [LARGE SCALE GENOMIC DNA]</scope>
    <source>
        <strain evidence="3">cv. Red5</strain>
    </source>
</reference>
<proteinExistence type="predicted"/>
<feature type="compositionally biased region" description="Low complexity" evidence="1">
    <location>
        <begin position="43"/>
        <end position="60"/>
    </location>
</feature>
<feature type="region of interest" description="Disordered" evidence="1">
    <location>
        <begin position="1"/>
        <end position="318"/>
    </location>
</feature>
<accession>A0A2R6PZT0</accession>
<feature type="compositionally biased region" description="Pro residues" evidence="1">
    <location>
        <begin position="61"/>
        <end position="81"/>
    </location>
</feature>
<feature type="compositionally biased region" description="Low complexity" evidence="1">
    <location>
        <begin position="134"/>
        <end position="170"/>
    </location>
</feature>
<reference evidence="2 3" key="1">
    <citation type="submission" date="2017-07" db="EMBL/GenBank/DDBJ databases">
        <title>An improved, manually edited Actinidia chinensis var. chinensis (kiwifruit) genome highlights the challenges associated with draft genomes and gene prediction in plants.</title>
        <authorList>
            <person name="Pilkington S."/>
            <person name="Crowhurst R."/>
            <person name="Hilario E."/>
            <person name="Nardozza S."/>
            <person name="Fraser L."/>
            <person name="Peng Y."/>
            <person name="Gunaseelan K."/>
            <person name="Simpson R."/>
            <person name="Tahir J."/>
            <person name="Deroles S."/>
            <person name="Templeton K."/>
            <person name="Luo Z."/>
            <person name="Davy M."/>
            <person name="Cheng C."/>
            <person name="Mcneilage M."/>
            <person name="Scaglione D."/>
            <person name="Liu Y."/>
            <person name="Zhang Q."/>
            <person name="Datson P."/>
            <person name="De Silva N."/>
            <person name="Gardiner S."/>
            <person name="Bassett H."/>
            <person name="Chagne D."/>
            <person name="Mccallum J."/>
            <person name="Dzierzon H."/>
            <person name="Deng C."/>
            <person name="Wang Y.-Y."/>
            <person name="Barron N."/>
            <person name="Manako K."/>
            <person name="Bowen J."/>
            <person name="Foster T."/>
            <person name="Erridge Z."/>
            <person name="Tiffin H."/>
            <person name="Waite C."/>
            <person name="Davies K."/>
            <person name="Grierson E."/>
            <person name="Laing W."/>
            <person name="Kirk R."/>
            <person name="Chen X."/>
            <person name="Wood M."/>
            <person name="Montefiori M."/>
            <person name="Brummell D."/>
            <person name="Schwinn K."/>
            <person name="Catanach A."/>
            <person name="Fullerton C."/>
            <person name="Li D."/>
            <person name="Meiyalaghan S."/>
            <person name="Nieuwenhuizen N."/>
            <person name="Read N."/>
            <person name="Prakash R."/>
            <person name="Hunter D."/>
            <person name="Zhang H."/>
            <person name="Mckenzie M."/>
            <person name="Knabel M."/>
            <person name="Harris A."/>
            <person name="Allan A."/>
            <person name="Chen A."/>
            <person name="Janssen B."/>
            <person name="Plunkett B."/>
            <person name="Dwamena C."/>
            <person name="Voogd C."/>
            <person name="Leif D."/>
            <person name="Lafferty D."/>
            <person name="Souleyre E."/>
            <person name="Varkonyi-Gasic E."/>
            <person name="Gambi F."/>
            <person name="Hanley J."/>
            <person name="Yao J.-L."/>
            <person name="Cheung J."/>
            <person name="David K."/>
            <person name="Warren B."/>
            <person name="Marsh K."/>
            <person name="Snowden K."/>
            <person name="Lin-Wang K."/>
            <person name="Brian L."/>
            <person name="Martinez-Sanchez M."/>
            <person name="Wang M."/>
            <person name="Ileperuma N."/>
            <person name="Macnee N."/>
            <person name="Campin R."/>
            <person name="Mcatee P."/>
            <person name="Drummond R."/>
            <person name="Espley R."/>
            <person name="Ireland H."/>
            <person name="Wu R."/>
            <person name="Atkinson R."/>
            <person name="Karunairetnam S."/>
            <person name="Bulley S."/>
            <person name="Chunkath S."/>
            <person name="Hanley Z."/>
            <person name="Storey R."/>
            <person name="Thrimawithana A."/>
            <person name="Thomson S."/>
            <person name="David C."/>
            <person name="Testolin R."/>
        </authorList>
    </citation>
    <scope>NUCLEOTIDE SEQUENCE [LARGE SCALE GENOMIC DNA]</scope>
    <source>
        <strain evidence="3">cv. Red5</strain>
        <tissue evidence="2">Young leaf</tissue>
    </source>
</reference>
<evidence type="ECO:0000313" key="2">
    <source>
        <dbReference type="EMBL" id="PSR99668.1"/>
    </source>
</evidence>
<feature type="compositionally biased region" description="Basic residues" evidence="1">
    <location>
        <begin position="21"/>
        <end position="30"/>
    </location>
</feature>
<dbReference type="OMA" id="GCRVGCN"/>
<sequence>MGEQRQGFHFRLPWLQTSRAPRPRPRRRSRTPTAPTPTPTTPTPTSESRAPTQPTTTTPAQRPPFRPPGLAPAQPPPPPQPQASAKTESQPSSPSSATTRSRVSSQPPSPSRAGIQSRGAKADRQPLSTSGTVAETQTASQTAPQPQTPPKSASLPSSPSLTPAQAQSAAEAVTQPPLPSEELQAATQEEGVEPPPGSPHSQTSSQITFQPNETPAQPSEASRPVTASAALQAHAPTQKPNSSLVSAETKPLQESDGNPEKTPEQKEIMQERGNKQKINDVTEEPKQRTITELPTAALGSKVPTKMHHEFDEEQQKKLLEKEEVISRKETIATSSYNGEQTKTVFSQQRDKNTVSESHHKPIMTGGEQAPLHEEIRGIISKFVHKMATQQPNQPLDESPVSFITLADENRGALMLLGSESAKRERAIHIRRDYKVNLDESNEATTDGEGSSKGRSTKDSKTEEDQASKAYINSNVQGINNTIVFDSSITKRNPGVKLVHSRNLPEPVEPNGRRESLEIHKAEFNVTRAQRLTYEPRSEEDA</sequence>
<feature type="compositionally biased region" description="Low complexity" evidence="1">
    <location>
        <begin position="82"/>
        <end position="106"/>
    </location>
</feature>
<protein>
    <submittedName>
        <fullName evidence="2">Sterile alpha motif domain-containing protein</fullName>
    </submittedName>
</protein>
<dbReference type="PANTHER" id="PTHR33472:SF24">
    <property type="entry name" value="VEGETATIVE CELL WALL PROTEIN GP1-LIKE"/>
    <property type="match status" value="1"/>
</dbReference>
<dbReference type="Gramene" id="PSR99668">
    <property type="protein sequence ID" value="PSR99668"/>
    <property type="gene ID" value="CEY00_Acc23641"/>
</dbReference>
<feature type="compositionally biased region" description="Basic and acidic residues" evidence="1">
    <location>
        <begin position="348"/>
        <end position="359"/>
    </location>
</feature>
<feature type="region of interest" description="Disordered" evidence="1">
    <location>
        <begin position="440"/>
        <end position="465"/>
    </location>
</feature>
<name>A0A2R6PZT0_ACTCC</name>
<evidence type="ECO:0000256" key="1">
    <source>
        <dbReference type="SAM" id="MobiDB-lite"/>
    </source>
</evidence>
<feature type="compositionally biased region" description="Basic and acidic residues" evidence="1">
    <location>
        <begin position="449"/>
        <end position="465"/>
    </location>
</feature>
<dbReference type="PANTHER" id="PTHR33472">
    <property type="entry name" value="OS01G0106600 PROTEIN"/>
    <property type="match status" value="1"/>
</dbReference>
<organism evidence="2 3">
    <name type="scientific">Actinidia chinensis var. chinensis</name>
    <name type="common">Chinese soft-hair kiwi</name>
    <dbReference type="NCBI Taxonomy" id="1590841"/>
    <lineage>
        <taxon>Eukaryota</taxon>
        <taxon>Viridiplantae</taxon>
        <taxon>Streptophyta</taxon>
        <taxon>Embryophyta</taxon>
        <taxon>Tracheophyta</taxon>
        <taxon>Spermatophyta</taxon>
        <taxon>Magnoliopsida</taxon>
        <taxon>eudicotyledons</taxon>
        <taxon>Gunneridae</taxon>
        <taxon>Pentapetalae</taxon>
        <taxon>asterids</taxon>
        <taxon>Ericales</taxon>
        <taxon>Actinidiaceae</taxon>
        <taxon>Actinidia</taxon>
    </lineage>
</organism>
<keyword evidence="3" id="KW-1185">Reference proteome</keyword>
<feature type="compositionally biased region" description="Basic and acidic residues" evidence="1">
    <location>
        <begin position="306"/>
        <end position="318"/>
    </location>
</feature>
<feature type="region of interest" description="Disordered" evidence="1">
    <location>
        <begin position="342"/>
        <end position="365"/>
    </location>
</feature>
<comment type="caution">
    <text evidence="2">The sequence shown here is derived from an EMBL/GenBank/DDBJ whole genome shotgun (WGS) entry which is preliminary data.</text>
</comment>
<dbReference type="STRING" id="1590841.A0A2R6PZT0"/>
<dbReference type="AlphaFoldDB" id="A0A2R6PZT0"/>
<evidence type="ECO:0000313" key="3">
    <source>
        <dbReference type="Proteomes" id="UP000241394"/>
    </source>
</evidence>
<dbReference type="InParanoid" id="A0A2R6PZT0"/>
<gene>
    <name evidence="2" type="ORF">CEY00_Acc23641</name>
</gene>
<dbReference type="OrthoDB" id="1709592at2759"/>
<feature type="compositionally biased region" description="Polar residues" evidence="1">
    <location>
        <begin position="199"/>
        <end position="220"/>
    </location>
</feature>
<dbReference type="EMBL" id="NKQK01000021">
    <property type="protein sequence ID" value="PSR99668.1"/>
    <property type="molecule type" value="Genomic_DNA"/>
</dbReference>